<evidence type="ECO:0000256" key="1">
    <source>
        <dbReference type="SAM" id="Phobius"/>
    </source>
</evidence>
<dbReference type="EMBL" id="LC738875">
    <property type="protein sequence ID" value="BDT62513.1"/>
    <property type="molecule type" value="Genomic_DNA"/>
</dbReference>
<accession>A0A9C7BI26</accession>
<keyword evidence="1" id="KW-0812">Transmembrane</keyword>
<reference evidence="2" key="1">
    <citation type="submission" date="2022-10" db="EMBL/GenBank/DDBJ databases">
        <title>Genome sequences of endogenous nimaviruses in decapod crustaceans.</title>
        <authorList>
            <person name="Kawato S."/>
            <person name="Nozaki R."/>
            <person name="Kondo H."/>
            <person name="Hirono I."/>
        </authorList>
    </citation>
    <scope>NUCLEOTIDE SEQUENCE</scope>
    <source>
        <strain evidence="2">Okinawa2016</strain>
    </source>
</reference>
<proteinExistence type="predicted"/>
<sequence length="83" mass="9125">MSTDDIGEVIADHMRKQLGPGYHILAAACERDIATRSCDSILVAIIIVCILVSGGLVSYRLMVHQRTFRVSTGKPLRNVIDDQ</sequence>
<keyword evidence="1" id="KW-1133">Transmembrane helix</keyword>
<keyword evidence="1" id="KW-0472">Membrane</keyword>
<feature type="transmembrane region" description="Helical" evidence="1">
    <location>
        <begin position="41"/>
        <end position="59"/>
    </location>
</feature>
<name>A0A9C7BI26_9VIRU</name>
<organism evidence="2">
    <name type="scientific">Melicertus latisulcatus pemonivirus</name>
    <dbReference type="NCBI Taxonomy" id="2984278"/>
    <lineage>
        <taxon>Viruses</taxon>
        <taxon>Viruses incertae sedis</taxon>
        <taxon>Naldaviricetes</taxon>
        <taxon>Nimaviridae</taxon>
    </lineage>
</organism>
<evidence type="ECO:0000313" key="2">
    <source>
        <dbReference type="EMBL" id="BDT62513.1"/>
    </source>
</evidence>
<protein>
    <submittedName>
        <fullName evidence="2">Wsv293a-like protein</fullName>
    </submittedName>
</protein>